<dbReference type="FunFam" id="3.90.70.80:FF:000025">
    <property type="entry name" value="Unplaced genomic scaffold supercont1.1, whole genome shotgun sequence"/>
    <property type="match status" value="1"/>
</dbReference>
<dbReference type="Proteomes" id="UP000289152">
    <property type="component" value="Unassembled WGS sequence"/>
</dbReference>
<dbReference type="GO" id="GO:0004843">
    <property type="term" value="F:cysteine-type deubiquitinase activity"/>
    <property type="evidence" value="ECO:0007669"/>
    <property type="project" value="TreeGrafter"/>
</dbReference>
<proteinExistence type="predicted"/>
<dbReference type="EMBL" id="SDIL01000072">
    <property type="protein sequence ID" value="RXK37315.1"/>
    <property type="molecule type" value="Genomic_DNA"/>
</dbReference>
<dbReference type="InterPro" id="IPR003323">
    <property type="entry name" value="OTU_dom"/>
</dbReference>
<keyword evidence="4" id="KW-1185">Reference proteome</keyword>
<dbReference type="STRING" id="5217.A0A4Q1BI50"/>
<reference evidence="3 4" key="1">
    <citation type="submission" date="2016-06" db="EMBL/GenBank/DDBJ databases">
        <title>Evolution of pathogenesis and genome organization in the Tremellales.</title>
        <authorList>
            <person name="Cuomo C."/>
            <person name="Litvintseva A."/>
            <person name="Heitman J."/>
            <person name="Chen Y."/>
            <person name="Sun S."/>
            <person name="Springer D."/>
            <person name="Dromer F."/>
            <person name="Young S."/>
            <person name="Zeng Q."/>
            <person name="Chapman S."/>
            <person name="Gujja S."/>
            <person name="Saif S."/>
            <person name="Birren B."/>
        </authorList>
    </citation>
    <scope>NUCLEOTIDE SEQUENCE [LARGE SCALE GENOMIC DNA]</scope>
    <source>
        <strain evidence="3 4">ATCC 28783</strain>
    </source>
</reference>
<feature type="region of interest" description="Disordered" evidence="1">
    <location>
        <begin position="1"/>
        <end position="144"/>
    </location>
</feature>
<dbReference type="OrthoDB" id="415023at2759"/>
<accession>A0A4Q1BI50</accession>
<name>A0A4Q1BI50_TREME</name>
<dbReference type="CDD" id="cd22748">
    <property type="entry name" value="OTU_OTUD6-like"/>
    <property type="match status" value="1"/>
</dbReference>
<dbReference type="SUPFAM" id="SSF54001">
    <property type="entry name" value="Cysteine proteinases"/>
    <property type="match status" value="1"/>
</dbReference>
<sequence>MTKKHRSLKSLLSPLTSPITSPTSPSPTSTSTTSVPSLRDLRDSQSITSSIEYLSTSPSIPYNPTQSSISSIPIKDDSSLPSSPNIGSSTFSSTEHITKTTSISTSTESSNSDPLYKSPEITKASNSHMNEETTGKGSGEIITDRKNYMTDVKLNKALEEKEESGAPPPKLTSGIKEDKDKRFTLSLSSLSTALSNKKHQEYQKSDQMNGYIPVNPNLVRIGQNQIPPPPYGSGTAVPVNPAGVQTGGVDNGVGIGMGTGSNISYGDMVSVGGGEGKGKKKSSKQRFAERQARKQEALLAVAPPVDPNWSAQLEKERQEEIQVISDACEVLGRELYEIPPDGHCMFNAIGDQLYQLGLIAAHQATNPLYTRRKASEYMLSHKDDFMPFVPGINGEDAVGATDDGVITEKDFRKYCKLVAETGEWGGEPEIQALTRAFNIPIHVIQRGPPTVVSHGGPGDAFGGAMTAEQSAAAGDRVVRISYHKRMYGLGEHYNSLRKKVI</sequence>
<evidence type="ECO:0000313" key="3">
    <source>
        <dbReference type="EMBL" id="RXK37315.1"/>
    </source>
</evidence>
<feature type="compositionally biased region" description="Low complexity" evidence="1">
    <location>
        <begin position="67"/>
        <end position="112"/>
    </location>
</feature>
<comment type="caution">
    <text evidence="3">The sequence shown here is derived from an EMBL/GenBank/DDBJ whole genome shotgun (WGS) entry which is preliminary data.</text>
</comment>
<evidence type="ECO:0000259" key="2">
    <source>
        <dbReference type="PROSITE" id="PS50802"/>
    </source>
</evidence>
<feature type="region of interest" description="Disordered" evidence="1">
    <location>
        <begin position="158"/>
        <end position="178"/>
    </location>
</feature>
<dbReference type="VEuPathDB" id="FungiDB:TREMEDRAFT_33151"/>
<feature type="domain" description="OTU" evidence="2">
    <location>
        <begin position="333"/>
        <end position="499"/>
    </location>
</feature>
<dbReference type="PANTHER" id="PTHR12419">
    <property type="entry name" value="OTU DOMAIN CONTAINING PROTEIN"/>
    <property type="match status" value="1"/>
</dbReference>
<feature type="compositionally biased region" description="Low complexity" evidence="1">
    <location>
        <begin position="9"/>
        <end position="38"/>
    </location>
</feature>
<dbReference type="PANTHER" id="PTHR12419:SF10">
    <property type="entry name" value="DEUBIQUITINASE OTUD6B"/>
    <property type="match status" value="1"/>
</dbReference>
<evidence type="ECO:0000256" key="1">
    <source>
        <dbReference type="SAM" id="MobiDB-lite"/>
    </source>
</evidence>
<dbReference type="GO" id="GO:0016579">
    <property type="term" value="P:protein deubiquitination"/>
    <property type="evidence" value="ECO:0007669"/>
    <property type="project" value="TreeGrafter"/>
</dbReference>
<dbReference type="InParanoid" id="A0A4Q1BI50"/>
<dbReference type="InterPro" id="IPR050704">
    <property type="entry name" value="Peptidase_C85-like"/>
</dbReference>
<evidence type="ECO:0000313" key="4">
    <source>
        <dbReference type="Proteomes" id="UP000289152"/>
    </source>
</evidence>
<feature type="compositionally biased region" description="Polar residues" evidence="1">
    <location>
        <begin position="44"/>
        <end position="66"/>
    </location>
</feature>
<dbReference type="Gene3D" id="3.90.70.80">
    <property type="match status" value="1"/>
</dbReference>
<dbReference type="Pfam" id="PF02338">
    <property type="entry name" value="OTU"/>
    <property type="match status" value="1"/>
</dbReference>
<organism evidence="3 4">
    <name type="scientific">Tremella mesenterica</name>
    <name type="common">Jelly fungus</name>
    <dbReference type="NCBI Taxonomy" id="5217"/>
    <lineage>
        <taxon>Eukaryota</taxon>
        <taxon>Fungi</taxon>
        <taxon>Dikarya</taxon>
        <taxon>Basidiomycota</taxon>
        <taxon>Agaricomycotina</taxon>
        <taxon>Tremellomycetes</taxon>
        <taxon>Tremellales</taxon>
        <taxon>Tremellaceae</taxon>
        <taxon>Tremella</taxon>
    </lineage>
</organism>
<dbReference type="InterPro" id="IPR038765">
    <property type="entry name" value="Papain-like_cys_pep_sf"/>
</dbReference>
<gene>
    <name evidence="3" type="ORF">M231_05457</name>
</gene>
<dbReference type="AlphaFoldDB" id="A0A4Q1BI50"/>
<protein>
    <submittedName>
        <fullName evidence="3">OTU domain-containing protein 6B</fullName>
    </submittedName>
</protein>
<dbReference type="PROSITE" id="PS50802">
    <property type="entry name" value="OTU"/>
    <property type="match status" value="1"/>
</dbReference>